<evidence type="ECO:0000313" key="5">
    <source>
        <dbReference type="Proteomes" id="UP000814176"/>
    </source>
</evidence>
<feature type="transmembrane region" description="Helical" evidence="2">
    <location>
        <begin position="223"/>
        <end position="241"/>
    </location>
</feature>
<feature type="transmembrane region" description="Helical" evidence="2">
    <location>
        <begin position="115"/>
        <end position="140"/>
    </location>
</feature>
<keyword evidence="2" id="KW-0812">Transmembrane</keyword>
<dbReference type="PANTHER" id="PTHR40465:SF1">
    <property type="entry name" value="DUF6534 DOMAIN-CONTAINING PROTEIN"/>
    <property type="match status" value="1"/>
</dbReference>
<feature type="transmembrane region" description="Helical" evidence="2">
    <location>
        <begin position="6"/>
        <end position="32"/>
    </location>
</feature>
<accession>A0ABQ8K172</accession>
<feature type="domain" description="DUF6534" evidence="3">
    <location>
        <begin position="163"/>
        <end position="248"/>
    </location>
</feature>
<feature type="region of interest" description="Disordered" evidence="1">
    <location>
        <begin position="309"/>
        <end position="335"/>
    </location>
</feature>
<dbReference type="EMBL" id="JADCUA010000031">
    <property type="protein sequence ID" value="KAH9830453.1"/>
    <property type="molecule type" value="Genomic_DNA"/>
</dbReference>
<comment type="caution">
    <text evidence="4">The sequence shown here is derived from an EMBL/GenBank/DDBJ whole genome shotgun (WGS) entry which is preliminary data.</text>
</comment>
<proteinExistence type="predicted"/>
<dbReference type="GeneID" id="71998835"/>
<evidence type="ECO:0000313" key="4">
    <source>
        <dbReference type="EMBL" id="KAH9830453.1"/>
    </source>
</evidence>
<gene>
    <name evidence="4" type="ORF">C8Q71DRAFT_366454</name>
</gene>
<dbReference type="Proteomes" id="UP000814176">
    <property type="component" value="Unassembled WGS sequence"/>
</dbReference>
<organism evidence="4 5">
    <name type="scientific">Rhodofomes roseus</name>
    <dbReference type="NCBI Taxonomy" id="34475"/>
    <lineage>
        <taxon>Eukaryota</taxon>
        <taxon>Fungi</taxon>
        <taxon>Dikarya</taxon>
        <taxon>Basidiomycota</taxon>
        <taxon>Agaricomycotina</taxon>
        <taxon>Agaricomycetes</taxon>
        <taxon>Polyporales</taxon>
        <taxon>Rhodofomes</taxon>
    </lineage>
</organism>
<dbReference type="PANTHER" id="PTHR40465">
    <property type="entry name" value="CHROMOSOME 1, WHOLE GENOME SHOTGUN SEQUENCE"/>
    <property type="match status" value="1"/>
</dbReference>
<evidence type="ECO:0000256" key="1">
    <source>
        <dbReference type="SAM" id="MobiDB-lite"/>
    </source>
</evidence>
<dbReference type="InterPro" id="IPR045339">
    <property type="entry name" value="DUF6534"/>
</dbReference>
<feature type="transmembrane region" description="Helical" evidence="2">
    <location>
        <begin position="80"/>
        <end position="103"/>
    </location>
</feature>
<name>A0ABQ8K172_9APHY</name>
<dbReference type="RefSeq" id="XP_047773757.1">
    <property type="nucleotide sequence ID" value="XM_047918103.1"/>
</dbReference>
<dbReference type="Pfam" id="PF20152">
    <property type="entry name" value="DUF6534"/>
    <property type="match status" value="1"/>
</dbReference>
<evidence type="ECO:0000256" key="2">
    <source>
        <dbReference type="SAM" id="Phobius"/>
    </source>
</evidence>
<keyword evidence="5" id="KW-1185">Reference proteome</keyword>
<sequence length="335" mass="37748">MSILPFLGPLLLGGLVSTFLSGVVSMQTALYTSVYHTDTIWLRAMVYVIWVLDLLHTMFICIADWDYLIANWADPTIQDWIPWSIGGTVMLTALMTFIVQCFFAWRVHTVSYRKWWITTILAAVASARLIAALVSTAYMIRLQSYEAFRRDVGWVFTLGLSLSALLDILVAASLCYYLRKSRSAFSSMDAIVNTLTFYTIQNGSLTFVTTFISLILWVTVDNLIFLGLHFAITKLYANAFLSTLNARKTLRLQQSSAEHDPSLPVVLGSDRHSRMRMQSGRMARPGMTDSIPMSTKQVEINIERSVQISTDFDMHDEPDTEMEDVSSKGTPPGEF</sequence>
<keyword evidence="2" id="KW-1133">Transmembrane helix</keyword>
<feature type="transmembrane region" description="Helical" evidence="2">
    <location>
        <begin position="152"/>
        <end position="178"/>
    </location>
</feature>
<feature type="transmembrane region" description="Helical" evidence="2">
    <location>
        <begin position="44"/>
        <end position="68"/>
    </location>
</feature>
<keyword evidence="2" id="KW-0472">Membrane</keyword>
<evidence type="ECO:0000259" key="3">
    <source>
        <dbReference type="Pfam" id="PF20152"/>
    </source>
</evidence>
<feature type="transmembrane region" description="Helical" evidence="2">
    <location>
        <begin position="190"/>
        <end position="217"/>
    </location>
</feature>
<reference evidence="4 5" key="1">
    <citation type="journal article" date="2021" name="Environ. Microbiol.">
        <title>Gene family expansions and transcriptome signatures uncover fungal adaptations to wood decay.</title>
        <authorList>
            <person name="Hage H."/>
            <person name="Miyauchi S."/>
            <person name="Viragh M."/>
            <person name="Drula E."/>
            <person name="Min B."/>
            <person name="Chaduli D."/>
            <person name="Navarro D."/>
            <person name="Favel A."/>
            <person name="Norest M."/>
            <person name="Lesage-Meessen L."/>
            <person name="Balint B."/>
            <person name="Merenyi Z."/>
            <person name="de Eugenio L."/>
            <person name="Morin E."/>
            <person name="Martinez A.T."/>
            <person name="Baldrian P."/>
            <person name="Stursova M."/>
            <person name="Martinez M.J."/>
            <person name="Novotny C."/>
            <person name="Magnuson J.K."/>
            <person name="Spatafora J.W."/>
            <person name="Maurice S."/>
            <person name="Pangilinan J."/>
            <person name="Andreopoulos W."/>
            <person name="LaButti K."/>
            <person name="Hundley H."/>
            <person name="Na H."/>
            <person name="Kuo A."/>
            <person name="Barry K."/>
            <person name="Lipzen A."/>
            <person name="Henrissat B."/>
            <person name="Riley R."/>
            <person name="Ahrendt S."/>
            <person name="Nagy L.G."/>
            <person name="Grigoriev I.V."/>
            <person name="Martin F."/>
            <person name="Rosso M.N."/>
        </authorList>
    </citation>
    <scope>NUCLEOTIDE SEQUENCE [LARGE SCALE GENOMIC DNA]</scope>
    <source>
        <strain evidence="4 5">CIRM-BRFM 1785</strain>
    </source>
</reference>
<protein>
    <recommendedName>
        <fullName evidence="3">DUF6534 domain-containing protein</fullName>
    </recommendedName>
</protein>